<dbReference type="Proteomes" id="UP000253831">
    <property type="component" value="Unassembled WGS sequence"/>
</dbReference>
<dbReference type="AlphaFoldDB" id="A0A369XN07"/>
<accession>A0A369XN07</accession>
<reference evidence="1 2" key="1">
    <citation type="submission" date="2018-05" db="EMBL/GenBank/DDBJ databases">
        <title>Integrated omic analyses show evidence that a Ca. Accumulibacter phosphatis strain performs denitrification under micro-aerobic conditions.</title>
        <authorList>
            <person name="Camejo P.Y."/>
            <person name="Katherine M.D."/>
            <person name="Daniel N.R."/>
        </authorList>
    </citation>
    <scope>NUCLEOTIDE SEQUENCE [LARGE SCALE GENOMIC DNA]</scope>
    <source>
        <strain evidence="1">UW-LDO-IC</strain>
    </source>
</reference>
<evidence type="ECO:0000313" key="2">
    <source>
        <dbReference type="Proteomes" id="UP000253831"/>
    </source>
</evidence>
<gene>
    <name evidence="1" type="ORF">DVS81_12360</name>
</gene>
<proteinExistence type="predicted"/>
<evidence type="ECO:0000313" key="1">
    <source>
        <dbReference type="EMBL" id="RDE50256.1"/>
    </source>
</evidence>
<organism evidence="1 2">
    <name type="scientific">Candidatus Accumulibacter meliphilus</name>
    <dbReference type="NCBI Taxonomy" id="2211374"/>
    <lineage>
        <taxon>Bacteria</taxon>
        <taxon>Pseudomonadati</taxon>
        <taxon>Pseudomonadota</taxon>
        <taxon>Betaproteobacteria</taxon>
        <taxon>Candidatus Accumulibacter</taxon>
    </lineage>
</organism>
<dbReference type="EMBL" id="QPGA01000023">
    <property type="protein sequence ID" value="RDE50256.1"/>
    <property type="molecule type" value="Genomic_DNA"/>
</dbReference>
<dbReference type="RefSeq" id="WP_332355953.1">
    <property type="nucleotide sequence ID" value="NZ_JAZKTZ010000009.1"/>
</dbReference>
<protein>
    <submittedName>
        <fullName evidence="1">Uncharacterized protein</fullName>
    </submittedName>
</protein>
<name>A0A369XN07_9PROT</name>
<sequence length="66" mass="7648">MNIIDRAVDLLRPFMGEDRRDTWLTLAFHAEHRDVYDDIPRRGATKDFVVACVRRQTAARSACATR</sequence>
<comment type="caution">
    <text evidence="1">The sequence shown here is derived from an EMBL/GenBank/DDBJ whole genome shotgun (WGS) entry which is preliminary data.</text>
</comment>